<keyword evidence="3" id="KW-1185">Reference proteome</keyword>
<organism evidence="2 3">
    <name type="scientific">Mucilaginibacter gynuensis</name>
    <dbReference type="NCBI Taxonomy" id="1302236"/>
    <lineage>
        <taxon>Bacteria</taxon>
        <taxon>Pseudomonadati</taxon>
        <taxon>Bacteroidota</taxon>
        <taxon>Sphingobacteriia</taxon>
        <taxon>Sphingobacteriales</taxon>
        <taxon>Sphingobacteriaceae</taxon>
        <taxon>Mucilaginibacter</taxon>
    </lineage>
</organism>
<keyword evidence="1" id="KW-0812">Transmembrane</keyword>
<gene>
    <name evidence="2" type="ORF">GCM10023149_06690</name>
</gene>
<proteinExistence type="predicted"/>
<name>A0ABP8FV31_9SPHI</name>
<dbReference type="EMBL" id="BAABFT010000001">
    <property type="protein sequence ID" value="GAA4311616.1"/>
    <property type="molecule type" value="Genomic_DNA"/>
</dbReference>
<reference evidence="3" key="1">
    <citation type="journal article" date="2019" name="Int. J. Syst. Evol. Microbiol.">
        <title>The Global Catalogue of Microorganisms (GCM) 10K type strain sequencing project: providing services to taxonomists for standard genome sequencing and annotation.</title>
        <authorList>
            <consortium name="The Broad Institute Genomics Platform"/>
            <consortium name="The Broad Institute Genome Sequencing Center for Infectious Disease"/>
            <person name="Wu L."/>
            <person name="Ma J."/>
        </authorList>
    </citation>
    <scope>NUCLEOTIDE SEQUENCE [LARGE SCALE GENOMIC DNA]</scope>
    <source>
        <strain evidence="3">JCM 17705</strain>
    </source>
</reference>
<evidence type="ECO:0000256" key="1">
    <source>
        <dbReference type="SAM" id="Phobius"/>
    </source>
</evidence>
<evidence type="ECO:0000313" key="3">
    <source>
        <dbReference type="Proteomes" id="UP001500582"/>
    </source>
</evidence>
<feature type="transmembrane region" description="Helical" evidence="1">
    <location>
        <begin position="170"/>
        <end position="189"/>
    </location>
</feature>
<protein>
    <submittedName>
        <fullName evidence="2">Uncharacterized protein</fullName>
    </submittedName>
</protein>
<keyword evidence="1" id="KW-0472">Membrane</keyword>
<evidence type="ECO:0000313" key="2">
    <source>
        <dbReference type="EMBL" id="GAA4311616.1"/>
    </source>
</evidence>
<comment type="caution">
    <text evidence="2">The sequence shown here is derived from an EMBL/GenBank/DDBJ whole genome shotgun (WGS) entry which is preliminary data.</text>
</comment>
<sequence>MYYQNISNIKYGHEVVWADANDTTLKLPYGSVSKNKVLKSREYEVISNDLSHGKTEQVIAKTNSAIANLIANKDTIKGIAIGFGKNTRYDDVIKVIDLCDRYENDKIVHLIDQDKCLIYYSSMKEFKGVAKIKNLSYIFICGGSLYVKASESLTTVIVRFIKELKLSTEILACILISWLILLICSIWQIKGHSSKYIAKPYKLLRY</sequence>
<dbReference type="Proteomes" id="UP001500582">
    <property type="component" value="Unassembled WGS sequence"/>
</dbReference>
<keyword evidence="1" id="KW-1133">Transmembrane helix</keyword>
<accession>A0ABP8FV31</accession>